<sequence>MRRALAALVVCAGAAEVSADATDDAVRTFMAASHIPGVAVAVVQDGRIETVRGYGEANLDWSAAVTPDTAFQTASVSKLFAGVVLLRLVQRGVVRLDDPVSTYLDDAPTAWADITLGRLATHTSGLADRPEAPADASAADMVRRAAARPLAYAPGTQSRYGLTDYVVLLAALERATGLDWPALLAREVTQPLGLTHTGYSMQHDAGRVRAGRIVPQRANTYAFRDGVQHEELFLYPPHAYAAGGLFSSARDIATLFVALARGGFLDARHASLLWDAPLLDDGRRGDFGAGWTVGRYRGETATGHTGGPALADVLHLPERGLTVVVLCNQRRFYPLLAKAIADLRLPAPSLRAPIDDTRPALTAALRALLDGAVHASPDASAFEPGRGDGARAYLSDFGQALLVAVGPAQHVHVLDEHTLDEGALRRTYRIAFARRTQVWDVITDAQGRLRAVLPDAGDD</sequence>
<gene>
    <name evidence="3" type="ORF">HNQ52_001901</name>
</gene>
<dbReference type="Gene3D" id="3.40.710.10">
    <property type="entry name" value="DD-peptidase/beta-lactamase superfamily"/>
    <property type="match status" value="1"/>
</dbReference>
<accession>A0A7W8G0I6</accession>
<keyword evidence="1" id="KW-0732">Signal</keyword>
<reference evidence="3 4" key="1">
    <citation type="submission" date="2020-08" db="EMBL/GenBank/DDBJ databases">
        <title>Genomic Encyclopedia of Type Strains, Phase IV (KMG-IV): sequencing the most valuable type-strain genomes for metagenomic binning, comparative biology and taxonomic classification.</title>
        <authorList>
            <person name="Goeker M."/>
        </authorList>
    </citation>
    <scope>NUCLEOTIDE SEQUENCE [LARGE SCALE GENOMIC DNA]</scope>
    <source>
        <strain evidence="3 4">DSM 24163</strain>
    </source>
</reference>
<name>A0A7W8G0I6_9GAMM</name>
<dbReference type="SUPFAM" id="SSF56601">
    <property type="entry name" value="beta-lactamase/transpeptidase-like"/>
    <property type="match status" value="1"/>
</dbReference>
<dbReference type="InterPro" id="IPR001466">
    <property type="entry name" value="Beta-lactam-related"/>
</dbReference>
<organism evidence="3 4">
    <name type="scientific">Chiayiivirga flava</name>
    <dbReference type="NCBI Taxonomy" id="659595"/>
    <lineage>
        <taxon>Bacteria</taxon>
        <taxon>Pseudomonadati</taxon>
        <taxon>Pseudomonadota</taxon>
        <taxon>Gammaproteobacteria</taxon>
        <taxon>Lysobacterales</taxon>
        <taxon>Lysobacteraceae</taxon>
        <taxon>Chiayiivirga</taxon>
    </lineage>
</organism>
<feature type="signal peptide" evidence="1">
    <location>
        <begin position="1"/>
        <end position="19"/>
    </location>
</feature>
<keyword evidence="4" id="KW-1185">Reference proteome</keyword>
<evidence type="ECO:0000313" key="4">
    <source>
        <dbReference type="Proteomes" id="UP000521199"/>
    </source>
</evidence>
<dbReference type="PANTHER" id="PTHR46825">
    <property type="entry name" value="D-ALANYL-D-ALANINE-CARBOXYPEPTIDASE/ENDOPEPTIDASE AMPH"/>
    <property type="match status" value="1"/>
</dbReference>
<dbReference type="PANTHER" id="PTHR46825:SF9">
    <property type="entry name" value="BETA-LACTAMASE-RELATED DOMAIN-CONTAINING PROTEIN"/>
    <property type="match status" value="1"/>
</dbReference>
<dbReference type="Proteomes" id="UP000521199">
    <property type="component" value="Unassembled WGS sequence"/>
</dbReference>
<feature type="domain" description="Beta-lactamase-related" evidence="2">
    <location>
        <begin position="23"/>
        <end position="331"/>
    </location>
</feature>
<proteinExistence type="predicted"/>
<dbReference type="EMBL" id="JACHHP010000003">
    <property type="protein sequence ID" value="MBB5208359.1"/>
    <property type="molecule type" value="Genomic_DNA"/>
</dbReference>
<comment type="caution">
    <text evidence="3">The sequence shown here is derived from an EMBL/GenBank/DDBJ whole genome shotgun (WGS) entry which is preliminary data.</text>
</comment>
<evidence type="ECO:0000256" key="1">
    <source>
        <dbReference type="SAM" id="SignalP"/>
    </source>
</evidence>
<dbReference type="InterPro" id="IPR012338">
    <property type="entry name" value="Beta-lactam/transpept-like"/>
</dbReference>
<dbReference type="RefSeq" id="WP_183960894.1">
    <property type="nucleotide sequence ID" value="NZ_JACHHP010000003.1"/>
</dbReference>
<dbReference type="Pfam" id="PF00144">
    <property type="entry name" value="Beta-lactamase"/>
    <property type="match status" value="1"/>
</dbReference>
<protein>
    <submittedName>
        <fullName evidence="3">CubicO group peptidase (Beta-lactamase class C family)</fullName>
    </submittedName>
</protein>
<evidence type="ECO:0000259" key="2">
    <source>
        <dbReference type="Pfam" id="PF00144"/>
    </source>
</evidence>
<evidence type="ECO:0000313" key="3">
    <source>
        <dbReference type="EMBL" id="MBB5208359.1"/>
    </source>
</evidence>
<feature type="chain" id="PRO_5031062516" evidence="1">
    <location>
        <begin position="20"/>
        <end position="459"/>
    </location>
</feature>
<dbReference type="InterPro" id="IPR050491">
    <property type="entry name" value="AmpC-like"/>
</dbReference>
<dbReference type="AlphaFoldDB" id="A0A7W8G0I6"/>